<feature type="compositionally biased region" description="Acidic residues" evidence="1">
    <location>
        <begin position="10"/>
        <end position="22"/>
    </location>
</feature>
<protein>
    <submittedName>
        <fullName evidence="2">Uncharacterized protein</fullName>
    </submittedName>
</protein>
<sequence>GEASTGQAKEEEEEEEEEEEKEDVQGMKIMPHCIACHKKTIGKICGRCATLIKENLLDKARGAMLQPGKHNLVYCLICHKLKSEHEVHKPNCIPITSYDGDIVAWASGNENWSPIFSGIQSDRCWRPSIGRPFLLHKTEGIRCTMCFDLLTTDRLYGCFLSFCCVKCWARGTGTIDADHWVQQLLGIDFEDGTDGFCLSCRVGFHHQVDSGHEDHPYILIIPDGFGRRPRVQLPPDNELIHMWGGIKNQEDPAGESIEILIKDDSSLRCRKCRMRLLDGGGDSCSFECALSTPELRPRPLLIKQCVH</sequence>
<accession>A0A5J9TP55</accession>
<gene>
    <name evidence="2" type="ORF">EJB05_46065</name>
</gene>
<dbReference type="Gramene" id="TVU12421">
    <property type="protein sequence ID" value="TVU12421"/>
    <property type="gene ID" value="EJB05_46065"/>
</dbReference>
<proteinExistence type="predicted"/>
<feature type="region of interest" description="Disordered" evidence="1">
    <location>
        <begin position="1"/>
        <end position="24"/>
    </location>
</feature>
<comment type="caution">
    <text evidence="2">The sequence shown here is derived from an EMBL/GenBank/DDBJ whole genome shotgun (WGS) entry which is preliminary data.</text>
</comment>
<dbReference type="EMBL" id="RWGY01000039">
    <property type="protein sequence ID" value="TVU12421.1"/>
    <property type="molecule type" value="Genomic_DNA"/>
</dbReference>
<dbReference type="InterPro" id="IPR036280">
    <property type="entry name" value="Multihaem_cyt_sf"/>
</dbReference>
<reference evidence="2 3" key="1">
    <citation type="journal article" date="2019" name="Sci. Rep.">
        <title>A high-quality genome of Eragrostis curvula grass provides insights into Poaceae evolution and supports new strategies to enhance forage quality.</title>
        <authorList>
            <person name="Carballo J."/>
            <person name="Santos B.A.C.M."/>
            <person name="Zappacosta D."/>
            <person name="Garbus I."/>
            <person name="Selva J.P."/>
            <person name="Gallo C.A."/>
            <person name="Diaz A."/>
            <person name="Albertini E."/>
            <person name="Caccamo M."/>
            <person name="Echenique V."/>
        </authorList>
    </citation>
    <scope>NUCLEOTIDE SEQUENCE [LARGE SCALE GENOMIC DNA]</scope>
    <source>
        <strain evidence="3">cv. Victoria</strain>
        <tissue evidence="2">Leaf</tissue>
    </source>
</reference>
<name>A0A5J9TP55_9POAL</name>
<evidence type="ECO:0000256" key="1">
    <source>
        <dbReference type="SAM" id="MobiDB-lite"/>
    </source>
</evidence>
<evidence type="ECO:0000313" key="2">
    <source>
        <dbReference type="EMBL" id="TVU12421.1"/>
    </source>
</evidence>
<evidence type="ECO:0000313" key="3">
    <source>
        <dbReference type="Proteomes" id="UP000324897"/>
    </source>
</evidence>
<keyword evidence="3" id="KW-1185">Reference proteome</keyword>
<dbReference type="AlphaFoldDB" id="A0A5J9TP55"/>
<organism evidence="2 3">
    <name type="scientific">Eragrostis curvula</name>
    <name type="common">weeping love grass</name>
    <dbReference type="NCBI Taxonomy" id="38414"/>
    <lineage>
        <taxon>Eukaryota</taxon>
        <taxon>Viridiplantae</taxon>
        <taxon>Streptophyta</taxon>
        <taxon>Embryophyta</taxon>
        <taxon>Tracheophyta</taxon>
        <taxon>Spermatophyta</taxon>
        <taxon>Magnoliopsida</taxon>
        <taxon>Liliopsida</taxon>
        <taxon>Poales</taxon>
        <taxon>Poaceae</taxon>
        <taxon>PACMAD clade</taxon>
        <taxon>Chloridoideae</taxon>
        <taxon>Eragrostideae</taxon>
        <taxon>Eragrostidinae</taxon>
        <taxon>Eragrostis</taxon>
    </lineage>
</organism>
<dbReference type="SUPFAM" id="SSF48695">
    <property type="entry name" value="Multiheme cytochromes"/>
    <property type="match status" value="1"/>
</dbReference>
<feature type="non-terminal residue" evidence="2">
    <location>
        <position position="1"/>
    </location>
</feature>
<dbReference type="Proteomes" id="UP000324897">
    <property type="component" value="Chromosome 3"/>
</dbReference>